<keyword evidence="5" id="KW-1185">Reference proteome</keyword>
<comment type="caution">
    <text evidence="4">The sequence shown here is derived from an EMBL/GenBank/DDBJ whole genome shotgun (WGS) entry which is preliminary data.</text>
</comment>
<dbReference type="EMBL" id="JACSQV010000016">
    <property type="protein sequence ID" value="MBD7919839.1"/>
    <property type="molecule type" value="Genomic_DNA"/>
</dbReference>
<dbReference type="InterPro" id="IPR016181">
    <property type="entry name" value="Acyl_CoA_acyltransferase"/>
</dbReference>
<dbReference type="SUPFAM" id="SSF55729">
    <property type="entry name" value="Acyl-CoA N-acyltransferases (Nat)"/>
    <property type="match status" value="1"/>
</dbReference>
<evidence type="ECO:0000313" key="5">
    <source>
        <dbReference type="Proteomes" id="UP000604241"/>
    </source>
</evidence>
<sequence length="154" mass="16328">MLRAATLADLPAVQRLYGVLHPDEPPVAPAEARRILQRILDTPGTDVLVLEDDGGVVATACLVVVPNLSRGGRPWAVVENVAVDATVQRRGHGRRLVGDVLQRAWDAGCYKVMLQTAATGEDVHAFYRACGLTSRTKTAFMAYAPGLAPVGAAS</sequence>
<organism evidence="4 5">
    <name type="scientific">Cellulomonas avistercoris</name>
    <dbReference type="NCBI Taxonomy" id="2762242"/>
    <lineage>
        <taxon>Bacteria</taxon>
        <taxon>Bacillati</taxon>
        <taxon>Actinomycetota</taxon>
        <taxon>Actinomycetes</taxon>
        <taxon>Micrococcales</taxon>
        <taxon>Cellulomonadaceae</taxon>
        <taxon>Cellulomonas</taxon>
    </lineage>
</organism>
<dbReference type="InterPro" id="IPR050832">
    <property type="entry name" value="Bact_Acetyltransf"/>
</dbReference>
<keyword evidence="2" id="KW-0012">Acyltransferase</keyword>
<dbReference type="InterPro" id="IPR000182">
    <property type="entry name" value="GNAT_dom"/>
</dbReference>
<evidence type="ECO:0000256" key="2">
    <source>
        <dbReference type="ARBA" id="ARBA00023315"/>
    </source>
</evidence>
<feature type="domain" description="N-acetyltransferase" evidence="3">
    <location>
        <begin position="1"/>
        <end position="154"/>
    </location>
</feature>
<protein>
    <submittedName>
        <fullName evidence="4">GNAT family N-acetyltransferase</fullName>
    </submittedName>
</protein>
<proteinExistence type="predicted"/>
<dbReference type="PANTHER" id="PTHR43877">
    <property type="entry name" value="AMINOALKYLPHOSPHONATE N-ACETYLTRANSFERASE-RELATED-RELATED"/>
    <property type="match status" value="1"/>
</dbReference>
<reference evidence="4 5" key="1">
    <citation type="submission" date="2020-08" db="EMBL/GenBank/DDBJ databases">
        <title>A Genomic Blueprint of the Chicken Gut Microbiome.</title>
        <authorList>
            <person name="Gilroy R."/>
            <person name="Ravi A."/>
            <person name="Getino M."/>
            <person name="Pursley I."/>
            <person name="Horton D.L."/>
            <person name="Alikhan N.-F."/>
            <person name="Baker D."/>
            <person name="Gharbi K."/>
            <person name="Hall N."/>
            <person name="Watson M."/>
            <person name="Adriaenssens E.M."/>
            <person name="Foster-Nyarko E."/>
            <person name="Jarju S."/>
            <person name="Secka A."/>
            <person name="Antonio M."/>
            <person name="Oren A."/>
            <person name="Chaudhuri R."/>
            <person name="La Ragione R.M."/>
            <person name="Hildebrand F."/>
            <person name="Pallen M.J."/>
        </authorList>
    </citation>
    <scope>NUCLEOTIDE SEQUENCE [LARGE SCALE GENOMIC DNA]</scope>
    <source>
        <strain evidence="4 5">Sa3CUA2</strain>
    </source>
</reference>
<name>A0ABR8QHP8_9CELL</name>
<accession>A0ABR8QHP8</accession>
<evidence type="ECO:0000259" key="3">
    <source>
        <dbReference type="PROSITE" id="PS51186"/>
    </source>
</evidence>
<dbReference type="CDD" id="cd04301">
    <property type="entry name" value="NAT_SF"/>
    <property type="match status" value="1"/>
</dbReference>
<dbReference type="Pfam" id="PF00583">
    <property type="entry name" value="Acetyltransf_1"/>
    <property type="match status" value="1"/>
</dbReference>
<keyword evidence="1" id="KW-0808">Transferase</keyword>
<gene>
    <name evidence="4" type="ORF">H9657_16325</name>
</gene>
<evidence type="ECO:0000313" key="4">
    <source>
        <dbReference type="EMBL" id="MBD7919839.1"/>
    </source>
</evidence>
<evidence type="ECO:0000256" key="1">
    <source>
        <dbReference type="ARBA" id="ARBA00022679"/>
    </source>
</evidence>
<dbReference type="Proteomes" id="UP000604241">
    <property type="component" value="Unassembled WGS sequence"/>
</dbReference>
<dbReference type="Gene3D" id="3.40.630.30">
    <property type="match status" value="1"/>
</dbReference>
<dbReference type="RefSeq" id="WP_191784490.1">
    <property type="nucleotide sequence ID" value="NZ_JACSQV010000016.1"/>
</dbReference>
<dbReference type="PROSITE" id="PS51186">
    <property type="entry name" value="GNAT"/>
    <property type="match status" value="1"/>
</dbReference>